<reference evidence="1" key="1">
    <citation type="submission" date="2021-05" db="EMBL/GenBank/DDBJ databases">
        <authorList>
            <person name="Alioto T."/>
            <person name="Alioto T."/>
            <person name="Gomez Garrido J."/>
        </authorList>
    </citation>
    <scope>NUCLEOTIDE SEQUENCE</scope>
</reference>
<sequence>MNIAPSSHGSYVRLFCWFGTWTYEMLRGTAFVTESGIFYFKKLNNNNPMTFLDVKIRSAAVAAPTVRLLRCCLAPADPSIVYLKQREEVSNNFVKWKISQRAFKIITNLVSKPINKGVYQVADKI</sequence>
<dbReference type="EMBL" id="HBUE01316203">
    <property type="protein sequence ID" value="CAG6585770.1"/>
    <property type="molecule type" value="Transcribed_RNA"/>
</dbReference>
<dbReference type="EMBL" id="HBUE01209792">
    <property type="protein sequence ID" value="CAG6533870.1"/>
    <property type="molecule type" value="Transcribed_RNA"/>
</dbReference>
<evidence type="ECO:0000313" key="1">
    <source>
        <dbReference type="EMBL" id="CAG6533870.1"/>
    </source>
</evidence>
<proteinExistence type="predicted"/>
<protein>
    <submittedName>
        <fullName evidence="1">(northern house mosquito) hypothetical protein</fullName>
    </submittedName>
</protein>
<name>A0A8D8HF10_CULPI</name>
<organism evidence="1">
    <name type="scientific">Culex pipiens</name>
    <name type="common">House mosquito</name>
    <dbReference type="NCBI Taxonomy" id="7175"/>
    <lineage>
        <taxon>Eukaryota</taxon>
        <taxon>Metazoa</taxon>
        <taxon>Ecdysozoa</taxon>
        <taxon>Arthropoda</taxon>
        <taxon>Hexapoda</taxon>
        <taxon>Insecta</taxon>
        <taxon>Pterygota</taxon>
        <taxon>Neoptera</taxon>
        <taxon>Endopterygota</taxon>
        <taxon>Diptera</taxon>
        <taxon>Nematocera</taxon>
        <taxon>Culicoidea</taxon>
        <taxon>Culicidae</taxon>
        <taxon>Culicinae</taxon>
        <taxon>Culicini</taxon>
        <taxon>Culex</taxon>
        <taxon>Culex</taxon>
    </lineage>
</organism>
<dbReference type="AlphaFoldDB" id="A0A8D8HF10"/>
<accession>A0A8D8HF10</accession>